<organism evidence="3 4">
    <name type="scientific">Botrimarina colliarenosi</name>
    <dbReference type="NCBI Taxonomy" id="2528001"/>
    <lineage>
        <taxon>Bacteria</taxon>
        <taxon>Pseudomonadati</taxon>
        <taxon>Planctomycetota</taxon>
        <taxon>Planctomycetia</taxon>
        <taxon>Pirellulales</taxon>
        <taxon>Lacipirellulaceae</taxon>
        <taxon>Botrimarina</taxon>
    </lineage>
</organism>
<dbReference type="InterPro" id="IPR012938">
    <property type="entry name" value="Glc/Sorbosone_DH"/>
</dbReference>
<dbReference type="RefSeq" id="WP_197526593.1">
    <property type="nucleotide sequence ID" value="NZ_SJPR01000004.1"/>
</dbReference>
<dbReference type="SUPFAM" id="SSF63446">
    <property type="entry name" value="Type I dockerin domain"/>
    <property type="match status" value="1"/>
</dbReference>
<evidence type="ECO:0000313" key="4">
    <source>
        <dbReference type="Proteomes" id="UP000317421"/>
    </source>
</evidence>
<keyword evidence="4" id="KW-1185">Reference proteome</keyword>
<dbReference type="SUPFAM" id="SSF50952">
    <property type="entry name" value="Soluble quinoprotein glucose dehydrogenase"/>
    <property type="match status" value="1"/>
</dbReference>
<dbReference type="InterPro" id="IPR013424">
    <property type="entry name" value="Ice-binding_C"/>
</dbReference>
<dbReference type="GO" id="GO:0000272">
    <property type="term" value="P:polysaccharide catabolic process"/>
    <property type="evidence" value="ECO:0007669"/>
    <property type="project" value="InterPro"/>
</dbReference>
<dbReference type="Gene3D" id="2.120.10.30">
    <property type="entry name" value="TolB, C-terminal domain"/>
    <property type="match status" value="1"/>
</dbReference>
<accession>A0A5C6A959</accession>
<dbReference type="Gene3D" id="1.10.1330.10">
    <property type="entry name" value="Dockerin domain"/>
    <property type="match status" value="1"/>
</dbReference>
<protein>
    <submittedName>
        <fullName evidence="3">Soluble aldose sugar dehydrogenase YliI</fullName>
        <ecNumber evidence="3">1.1.5.-</ecNumber>
    </submittedName>
</protein>
<dbReference type="InterPro" id="IPR011042">
    <property type="entry name" value="6-blade_b-propeller_TolB-like"/>
</dbReference>
<dbReference type="InterPro" id="IPR018247">
    <property type="entry name" value="EF_Hand_1_Ca_BS"/>
</dbReference>
<dbReference type="PANTHER" id="PTHR19328">
    <property type="entry name" value="HEDGEHOG-INTERACTING PROTEIN"/>
    <property type="match status" value="1"/>
</dbReference>
<dbReference type="PANTHER" id="PTHR19328:SF75">
    <property type="entry name" value="ALDOSE SUGAR DEHYDROGENASE YLII"/>
    <property type="match status" value="1"/>
</dbReference>
<evidence type="ECO:0000259" key="2">
    <source>
        <dbReference type="Pfam" id="PF07995"/>
    </source>
</evidence>
<dbReference type="PROSITE" id="PS00018">
    <property type="entry name" value="EF_HAND_1"/>
    <property type="match status" value="1"/>
</dbReference>
<feature type="chain" id="PRO_5023119055" evidence="1">
    <location>
        <begin position="30"/>
        <end position="493"/>
    </location>
</feature>
<dbReference type="GO" id="GO:0016491">
    <property type="term" value="F:oxidoreductase activity"/>
    <property type="evidence" value="ECO:0007669"/>
    <property type="project" value="UniProtKB-KW"/>
</dbReference>
<dbReference type="InterPro" id="IPR036439">
    <property type="entry name" value="Dockerin_dom_sf"/>
</dbReference>
<reference evidence="3 4" key="1">
    <citation type="submission" date="2019-02" db="EMBL/GenBank/DDBJ databases">
        <title>Deep-cultivation of Planctomycetes and their phenomic and genomic characterization uncovers novel biology.</title>
        <authorList>
            <person name="Wiegand S."/>
            <person name="Jogler M."/>
            <person name="Boedeker C."/>
            <person name="Pinto D."/>
            <person name="Vollmers J."/>
            <person name="Rivas-Marin E."/>
            <person name="Kohn T."/>
            <person name="Peeters S.H."/>
            <person name="Heuer A."/>
            <person name="Rast P."/>
            <person name="Oberbeckmann S."/>
            <person name="Bunk B."/>
            <person name="Jeske O."/>
            <person name="Meyerdierks A."/>
            <person name="Storesund J.E."/>
            <person name="Kallscheuer N."/>
            <person name="Luecker S."/>
            <person name="Lage O.M."/>
            <person name="Pohl T."/>
            <person name="Merkel B.J."/>
            <person name="Hornburger P."/>
            <person name="Mueller R.-W."/>
            <person name="Bruemmer F."/>
            <person name="Labrenz M."/>
            <person name="Spormann A.M."/>
            <person name="Op Den Camp H."/>
            <person name="Overmann J."/>
            <person name="Amann R."/>
            <person name="Jetten M.S.M."/>
            <person name="Mascher T."/>
            <person name="Medema M.H."/>
            <person name="Devos D.P."/>
            <person name="Kaster A.-K."/>
            <person name="Ovreas L."/>
            <person name="Rohde M."/>
            <person name="Galperin M.Y."/>
            <person name="Jogler C."/>
        </authorList>
    </citation>
    <scope>NUCLEOTIDE SEQUENCE [LARGE SCALE GENOMIC DNA]</scope>
    <source>
        <strain evidence="3 4">Pla108</strain>
    </source>
</reference>
<feature type="signal peptide" evidence="1">
    <location>
        <begin position="1"/>
        <end position="29"/>
    </location>
</feature>
<proteinExistence type="predicted"/>
<dbReference type="NCBIfam" id="TIGR02595">
    <property type="entry name" value="PEP_CTERM"/>
    <property type="match status" value="1"/>
</dbReference>
<dbReference type="EMBL" id="SJPR01000004">
    <property type="protein sequence ID" value="TWT95966.1"/>
    <property type="molecule type" value="Genomic_DNA"/>
</dbReference>
<comment type="caution">
    <text evidence="3">The sequence shown here is derived from an EMBL/GenBank/DDBJ whole genome shotgun (WGS) entry which is preliminary data.</text>
</comment>
<evidence type="ECO:0000256" key="1">
    <source>
        <dbReference type="SAM" id="SignalP"/>
    </source>
</evidence>
<gene>
    <name evidence="3" type="primary">yliI_3</name>
    <name evidence="3" type="ORF">Pla108_30440</name>
</gene>
<dbReference type="Pfam" id="PF07995">
    <property type="entry name" value="GSDH"/>
    <property type="match status" value="1"/>
</dbReference>
<keyword evidence="3" id="KW-0560">Oxidoreductase</keyword>
<feature type="domain" description="Glucose/Sorbosone dehydrogenase" evidence="2">
    <location>
        <begin position="54"/>
        <end position="290"/>
    </location>
</feature>
<evidence type="ECO:0000313" key="3">
    <source>
        <dbReference type="EMBL" id="TWT95966.1"/>
    </source>
</evidence>
<name>A0A5C6A959_9BACT</name>
<dbReference type="EC" id="1.1.5.-" evidence="3"/>
<dbReference type="AlphaFoldDB" id="A0A5C6A959"/>
<dbReference type="Proteomes" id="UP000317421">
    <property type="component" value="Unassembled WGS sequence"/>
</dbReference>
<dbReference type="InterPro" id="IPR011041">
    <property type="entry name" value="Quinoprot_gluc/sorb_DH_b-prop"/>
</dbReference>
<sequence precursor="true">MATNKTRSDAVGWLVIPLFVVLATTPASAVVTGTTYVGNAGVSTTAVPDPTDPDRLLVAGRSGQINAISLSTGAVTPYLAIPRVNTSGEGGLIGLALDPDYATNGYGYAYYTSSGTGGSALTSQIVRFARDPANPSQGLPESLSSVLSVAQPQSNHNGGWIGFSPNDGHLYISFGDGGGGDDNDTGHTAGTGNALDITNNLLGKILRLDVDGDDFPTDPNRNYAIPADNPFVGATGDDEIWAYGLRNAFRNSFDRETGDLWIADVGQNTREEINFQPGNSPGGENYGWRLREGFIATPSGGVGGAKPAGAIDPVYEYLHGSGEFRGNSVTGGFAYRGPDASLAGDYFFADYASSRYWKYDPDNLANPVTNITGDLFSRGVANNPVSFAEDLSGNLYVLTIGGDVYRIETTPPGDYDGDGLVNAADYSAWADAYGEGAGSPADGNADGVVDAADYTIWRDAAASPSSAVPEPSSLGLLLAVVASSISLRRPPAA</sequence>
<keyword evidence="1" id="KW-0732">Signal</keyword>